<reference evidence="3" key="1">
    <citation type="journal article" date="2023" name="Mol. Phylogenet. Evol.">
        <title>Genome-scale phylogeny and comparative genomics of the fungal order Sordariales.</title>
        <authorList>
            <person name="Hensen N."/>
            <person name="Bonometti L."/>
            <person name="Westerberg I."/>
            <person name="Brannstrom I.O."/>
            <person name="Guillou S."/>
            <person name="Cros-Aarteil S."/>
            <person name="Calhoun S."/>
            <person name="Haridas S."/>
            <person name="Kuo A."/>
            <person name="Mondo S."/>
            <person name="Pangilinan J."/>
            <person name="Riley R."/>
            <person name="LaButti K."/>
            <person name="Andreopoulos B."/>
            <person name="Lipzen A."/>
            <person name="Chen C."/>
            <person name="Yan M."/>
            <person name="Daum C."/>
            <person name="Ng V."/>
            <person name="Clum A."/>
            <person name="Steindorff A."/>
            <person name="Ohm R.A."/>
            <person name="Martin F."/>
            <person name="Silar P."/>
            <person name="Natvig D.O."/>
            <person name="Lalanne C."/>
            <person name="Gautier V."/>
            <person name="Ament-Velasquez S.L."/>
            <person name="Kruys A."/>
            <person name="Hutchinson M.I."/>
            <person name="Powell A.J."/>
            <person name="Barry K."/>
            <person name="Miller A.N."/>
            <person name="Grigoriev I.V."/>
            <person name="Debuchy R."/>
            <person name="Gladieux P."/>
            <person name="Hiltunen Thoren M."/>
            <person name="Johannesson H."/>
        </authorList>
    </citation>
    <scope>NUCLEOTIDE SEQUENCE</scope>
    <source>
        <strain evidence="3">SMH4131-1</strain>
    </source>
</reference>
<dbReference type="InterPro" id="IPR000424">
    <property type="entry name" value="Primosome_PriB/ssb"/>
</dbReference>
<dbReference type="EMBL" id="JAUEPO010000002">
    <property type="protein sequence ID" value="KAK3333286.1"/>
    <property type="molecule type" value="Genomic_DNA"/>
</dbReference>
<dbReference type="CDD" id="cd04496">
    <property type="entry name" value="SSB_OBF"/>
    <property type="match status" value="1"/>
</dbReference>
<organism evidence="3 4">
    <name type="scientific">Cercophora scortea</name>
    <dbReference type="NCBI Taxonomy" id="314031"/>
    <lineage>
        <taxon>Eukaryota</taxon>
        <taxon>Fungi</taxon>
        <taxon>Dikarya</taxon>
        <taxon>Ascomycota</taxon>
        <taxon>Pezizomycotina</taxon>
        <taxon>Sordariomycetes</taxon>
        <taxon>Sordariomycetidae</taxon>
        <taxon>Sordariales</taxon>
        <taxon>Lasiosphaeriaceae</taxon>
        <taxon>Cercophora</taxon>
    </lineage>
</organism>
<evidence type="ECO:0000256" key="1">
    <source>
        <dbReference type="ARBA" id="ARBA00023125"/>
    </source>
</evidence>
<dbReference type="AlphaFoldDB" id="A0AAE0MHY4"/>
<comment type="caution">
    <text evidence="3">The sequence shown here is derived from an EMBL/GenBank/DDBJ whole genome shotgun (WGS) entry which is preliminary data.</text>
</comment>
<evidence type="ECO:0000313" key="4">
    <source>
        <dbReference type="Proteomes" id="UP001286456"/>
    </source>
</evidence>
<evidence type="ECO:0008006" key="5">
    <source>
        <dbReference type="Google" id="ProtNLM"/>
    </source>
</evidence>
<dbReference type="InterPro" id="IPR011344">
    <property type="entry name" value="ssDNA-bd"/>
</dbReference>
<dbReference type="Proteomes" id="UP001286456">
    <property type="component" value="Unassembled WGS sequence"/>
</dbReference>
<evidence type="ECO:0000256" key="2">
    <source>
        <dbReference type="PROSITE-ProRule" id="PRU00252"/>
    </source>
</evidence>
<reference evidence="3" key="2">
    <citation type="submission" date="2023-06" db="EMBL/GenBank/DDBJ databases">
        <authorList>
            <consortium name="Lawrence Berkeley National Laboratory"/>
            <person name="Haridas S."/>
            <person name="Hensen N."/>
            <person name="Bonometti L."/>
            <person name="Westerberg I."/>
            <person name="Brannstrom I.O."/>
            <person name="Guillou S."/>
            <person name="Cros-Aarteil S."/>
            <person name="Calhoun S."/>
            <person name="Kuo A."/>
            <person name="Mondo S."/>
            <person name="Pangilinan J."/>
            <person name="Riley R."/>
            <person name="Labutti K."/>
            <person name="Andreopoulos B."/>
            <person name="Lipzen A."/>
            <person name="Chen C."/>
            <person name="Yanf M."/>
            <person name="Daum C."/>
            <person name="Ng V."/>
            <person name="Clum A."/>
            <person name="Steindorff A."/>
            <person name="Ohm R."/>
            <person name="Martin F."/>
            <person name="Silar P."/>
            <person name="Natvig D."/>
            <person name="Lalanne C."/>
            <person name="Gautier V."/>
            <person name="Ament-Velasquez S.L."/>
            <person name="Kruys A."/>
            <person name="Hutchinson M.I."/>
            <person name="Powell A.J."/>
            <person name="Barry K."/>
            <person name="Miller A.N."/>
            <person name="Grigoriev I.V."/>
            <person name="Debuchy R."/>
            <person name="Gladieux P."/>
            <person name="Thoren M.H."/>
            <person name="Johannesson H."/>
        </authorList>
    </citation>
    <scope>NUCLEOTIDE SEQUENCE</scope>
    <source>
        <strain evidence="3">SMH4131-1</strain>
    </source>
</reference>
<dbReference type="GO" id="GO:0042645">
    <property type="term" value="C:mitochondrial nucleoid"/>
    <property type="evidence" value="ECO:0007669"/>
    <property type="project" value="TreeGrafter"/>
</dbReference>
<dbReference type="SUPFAM" id="SSF50249">
    <property type="entry name" value="Nucleic acid-binding proteins"/>
    <property type="match status" value="1"/>
</dbReference>
<dbReference type="PANTHER" id="PTHR10302:SF0">
    <property type="entry name" value="SINGLE-STRANDED DNA-BINDING PROTEIN, MITOCHONDRIAL"/>
    <property type="match status" value="1"/>
</dbReference>
<dbReference type="InterPro" id="IPR012340">
    <property type="entry name" value="NA-bd_OB-fold"/>
</dbReference>
<dbReference type="Pfam" id="PF00436">
    <property type="entry name" value="SSB"/>
    <property type="match status" value="1"/>
</dbReference>
<accession>A0AAE0MHY4</accession>
<proteinExistence type="predicted"/>
<keyword evidence="4" id="KW-1185">Reference proteome</keyword>
<gene>
    <name evidence="3" type="ORF">B0T19DRAFT_417643</name>
</gene>
<dbReference type="GO" id="GO:0006264">
    <property type="term" value="P:mitochondrial DNA replication"/>
    <property type="evidence" value="ECO:0007669"/>
    <property type="project" value="TreeGrafter"/>
</dbReference>
<dbReference type="PROSITE" id="PS50935">
    <property type="entry name" value="SSB"/>
    <property type="match status" value="1"/>
</dbReference>
<dbReference type="NCBIfam" id="TIGR00621">
    <property type="entry name" value="ssb"/>
    <property type="match status" value="1"/>
</dbReference>
<dbReference type="Gene3D" id="2.40.50.140">
    <property type="entry name" value="Nucleic acid-binding proteins"/>
    <property type="match status" value="1"/>
</dbReference>
<name>A0AAE0MHY4_9PEZI</name>
<sequence length="145" mass="15994">MSAFLRTASWRIAARPTATVARAFSSTPARSVARMQIIGHLADTPELKATSTGHEIIRYSVASNRGPATNRQTDWFNIVSFEPEGARRDYMQSLPKGTLVFVDAEATMGTFEDSEGKVRSAMNIKQRSIEVLRRPASEAHDEGSH</sequence>
<protein>
    <recommendedName>
        <fullName evidence="5">SsDNA binding protein</fullName>
    </recommendedName>
</protein>
<keyword evidence="1 2" id="KW-0238">DNA-binding</keyword>
<dbReference type="GO" id="GO:0003697">
    <property type="term" value="F:single-stranded DNA binding"/>
    <property type="evidence" value="ECO:0007669"/>
    <property type="project" value="InterPro"/>
</dbReference>
<dbReference type="PANTHER" id="PTHR10302">
    <property type="entry name" value="SINGLE-STRANDED DNA-BINDING PROTEIN"/>
    <property type="match status" value="1"/>
</dbReference>
<evidence type="ECO:0000313" key="3">
    <source>
        <dbReference type="EMBL" id="KAK3333286.1"/>
    </source>
</evidence>